<evidence type="ECO:0000313" key="2">
    <source>
        <dbReference type="EMBL" id="EDO26885.1"/>
    </source>
</evidence>
<gene>
    <name evidence="2" type="ORF">NEMVEDRAFT_v1g224630</name>
</gene>
<evidence type="ECO:0000256" key="1">
    <source>
        <dbReference type="SAM" id="MobiDB-lite"/>
    </source>
</evidence>
<dbReference type="Proteomes" id="UP000001593">
    <property type="component" value="Unassembled WGS sequence"/>
</dbReference>
<dbReference type="AlphaFoldDB" id="A7TAT2"/>
<dbReference type="InterPro" id="IPR028131">
    <property type="entry name" value="VASH1"/>
</dbReference>
<dbReference type="KEGG" id="nve:5497109"/>
<reference evidence="2 3" key="1">
    <citation type="journal article" date="2007" name="Science">
        <title>Sea anemone genome reveals ancestral eumetazoan gene repertoire and genomic organization.</title>
        <authorList>
            <person name="Putnam N.H."/>
            <person name="Srivastava M."/>
            <person name="Hellsten U."/>
            <person name="Dirks B."/>
            <person name="Chapman J."/>
            <person name="Salamov A."/>
            <person name="Terry A."/>
            <person name="Shapiro H."/>
            <person name="Lindquist E."/>
            <person name="Kapitonov V.V."/>
            <person name="Jurka J."/>
            <person name="Genikhovich G."/>
            <person name="Grigoriev I.V."/>
            <person name="Lucas S.M."/>
            <person name="Steele R.E."/>
            <person name="Finnerty J.R."/>
            <person name="Technau U."/>
            <person name="Martindale M.Q."/>
            <person name="Rokhsar D.S."/>
        </authorList>
    </citation>
    <scope>NUCLEOTIDE SEQUENCE [LARGE SCALE GENOMIC DNA]</scope>
    <source>
        <strain evidence="3">CH2 X CH6</strain>
    </source>
</reference>
<evidence type="ECO:0000313" key="3">
    <source>
        <dbReference type="Proteomes" id="UP000001593"/>
    </source>
</evidence>
<feature type="compositionally biased region" description="Basic and acidic residues" evidence="1">
    <location>
        <begin position="10"/>
        <end position="19"/>
    </location>
</feature>
<dbReference type="PANTHER" id="PTHR15750">
    <property type="entry name" value="VASOHIBIN-1-LIKE ISOFORM X2"/>
    <property type="match status" value="1"/>
</dbReference>
<organism evidence="2 3">
    <name type="scientific">Nematostella vectensis</name>
    <name type="common">Starlet sea anemone</name>
    <dbReference type="NCBI Taxonomy" id="45351"/>
    <lineage>
        <taxon>Eukaryota</taxon>
        <taxon>Metazoa</taxon>
        <taxon>Cnidaria</taxon>
        <taxon>Anthozoa</taxon>
        <taxon>Hexacorallia</taxon>
        <taxon>Actiniaria</taxon>
        <taxon>Edwardsiidae</taxon>
        <taxon>Nematostella</taxon>
    </lineage>
</organism>
<dbReference type="PANTHER" id="PTHR15750:SF2">
    <property type="entry name" value="VASOHIBIN"/>
    <property type="match status" value="1"/>
</dbReference>
<dbReference type="PhylomeDB" id="A7TAT2"/>
<proteinExistence type="predicted"/>
<accession>A7TAT2</accession>
<dbReference type="GO" id="GO:0005737">
    <property type="term" value="C:cytoplasm"/>
    <property type="evidence" value="ECO:0007669"/>
    <property type="project" value="InterPro"/>
</dbReference>
<name>A7TAT2_NEMVE</name>
<keyword evidence="3" id="KW-1185">Reference proteome</keyword>
<protein>
    <submittedName>
        <fullName evidence="2">Uncharacterized protein</fullName>
    </submittedName>
</protein>
<sequence>MEDEEADCSNCERDTESPPRLENGGGYFYVNKDGFPISTKTWERMWTHVEKIHPDGMKMVYKIREKADLEEVPYASAPVFSPSCVLTVTEKLVLIQKYLQQLQYPYPPTVNCQPM</sequence>
<dbReference type="HOGENOM" id="CLU_2111743_0_0_1"/>
<feature type="region of interest" description="Disordered" evidence="1">
    <location>
        <begin position="1"/>
        <end position="24"/>
    </location>
</feature>
<dbReference type="EMBL" id="DS474411">
    <property type="protein sequence ID" value="EDO26885.1"/>
    <property type="molecule type" value="Genomic_DNA"/>
</dbReference>
<dbReference type="InParanoid" id="A7TAT2"/>
<dbReference type="Pfam" id="PF14822">
    <property type="entry name" value="Vasohibin"/>
    <property type="match status" value="1"/>
</dbReference>